<dbReference type="Proteomes" id="UP001549145">
    <property type="component" value="Unassembled WGS sequence"/>
</dbReference>
<name>A0ABV2KYT6_9HYPH</name>
<keyword evidence="2" id="KW-1185">Reference proteome</keyword>
<dbReference type="RefSeq" id="WP_238277446.1">
    <property type="nucleotide sequence ID" value="NZ_BPQL01000022.1"/>
</dbReference>
<accession>A0ABV2KYT6</accession>
<proteinExistence type="predicted"/>
<dbReference type="EMBL" id="JBEPMM010000001">
    <property type="protein sequence ID" value="MET3690737.1"/>
    <property type="molecule type" value="Genomic_DNA"/>
</dbReference>
<gene>
    <name evidence="1" type="ORF">ABID43_000256</name>
</gene>
<evidence type="ECO:0008006" key="3">
    <source>
        <dbReference type="Google" id="ProtNLM"/>
    </source>
</evidence>
<evidence type="ECO:0000313" key="2">
    <source>
        <dbReference type="Proteomes" id="UP001549145"/>
    </source>
</evidence>
<organism evidence="1 2">
    <name type="scientific">Methylobacterium goesingense</name>
    <dbReference type="NCBI Taxonomy" id="243690"/>
    <lineage>
        <taxon>Bacteria</taxon>
        <taxon>Pseudomonadati</taxon>
        <taxon>Pseudomonadota</taxon>
        <taxon>Alphaproteobacteria</taxon>
        <taxon>Hyphomicrobiales</taxon>
        <taxon>Methylobacteriaceae</taxon>
        <taxon>Methylobacterium</taxon>
    </lineage>
</organism>
<sequence>MIAEVLIAELLPAEVLRIDQKASARDRTQRPAFDPWCGERWAFRTDQPGASSPRPHCRIGFPLQLWPMASDHPHESRAFPDEPIGPVLSEATRLRLGRQLQALYEPVIDEPLDPRLAELLQQLDDDRGR</sequence>
<reference evidence="1 2" key="1">
    <citation type="submission" date="2024-06" db="EMBL/GenBank/DDBJ databases">
        <title>Genomic Encyclopedia of Type Strains, Phase IV (KMG-IV): sequencing the most valuable type-strain genomes for metagenomic binning, comparative biology and taxonomic classification.</title>
        <authorList>
            <person name="Goeker M."/>
        </authorList>
    </citation>
    <scope>NUCLEOTIDE SEQUENCE [LARGE SCALE GENOMIC DNA]</scope>
    <source>
        <strain evidence="1 2">DSM 21331</strain>
    </source>
</reference>
<comment type="caution">
    <text evidence="1">The sequence shown here is derived from an EMBL/GenBank/DDBJ whole genome shotgun (WGS) entry which is preliminary data.</text>
</comment>
<evidence type="ECO:0000313" key="1">
    <source>
        <dbReference type="EMBL" id="MET3690737.1"/>
    </source>
</evidence>
<protein>
    <recommendedName>
        <fullName evidence="3">Anti-sigma factor NepR domain-containing protein</fullName>
    </recommendedName>
</protein>